<proteinExistence type="predicted"/>
<dbReference type="AlphaFoldDB" id="A0A6C0E3L6"/>
<organism evidence="1">
    <name type="scientific">viral metagenome</name>
    <dbReference type="NCBI Taxonomy" id="1070528"/>
    <lineage>
        <taxon>unclassified sequences</taxon>
        <taxon>metagenomes</taxon>
        <taxon>organismal metagenomes</taxon>
    </lineage>
</organism>
<reference evidence="1" key="1">
    <citation type="journal article" date="2020" name="Nature">
        <title>Giant virus diversity and host interactions through global metagenomics.</title>
        <authorList>
            <person name="Schulz F."/>
            <person name="Roux S."/>
            <person name="Paez-Espino D."/>
            <person name="Jungbluth S."/>
            <person name="Walsh D.A."/>
            <person name="Denef V.J."/>
            <person name="McMahon K.D."/>
            <person name="Konstantinidis K.T."/>
            <person name="Eloe-Fadrosh E.A."/>
            <person name="Kyrpides N.C."/>
            <person name="Woyke T."/>
        </authorList>
    </citation>
    <scope>NUCLEOTIDE SEQUENCE</scope>
    <source>
        <strain evidence="1">GVMAG-M-3300023179-116</strain>
    </source>
</reference>
<dbReference type="EMBL" id="MN739731">
    <property type="protein sequence ID" value="QHT23368.1"/>
    <property type="molecule type" value="Genomic_DNA"/>
</dbReference>
<sequence>MSFTWYDIQIYLPDGTTPIFTGVFSVSTDNLMKEFYETINGKTDFNQNILVTDGGVPTGLVYENFIIYEINDIQYDNAYKNSWKQFDNFGPLITRMSYYPNFEFLNFACNNLGDELITNKGVIVSGKNDIFIDATFEINPIENPKPNTISWYNINISSEPDVEAFFKGYFSVNNNENIVNGFYETINGSTNFNDNLLVTNGLPSELTYEGYTVYTKNNIQYDNAYEKNWFQFDYFGALIKKMSYYPNYEILNLCSNNLGDEVITNKGDIVTGNNDIFIEAFFEITPIIDPRPIIVKTVATVNWYGEVKSIEQSTGISKTATYTGTASGSGDGYTSAVTAANDVASENATAISLSYYVDGCDTTHTLTYNTIVENYYNEKIN</sequence>
<evidence type="ECO:0000313" key="1">
    <source>
        <dbReference type="EMBL" id="QHT23368.1"/>
    </source>
</evidence>
<accession>A0A6C0E3L6</accession>
<name>A0A6C0E3L6_9ZZZZ</name>
<protein>
    <submittedName>
        <fullName evidence="1">Uncharacterized protein</fullName>
    </submittedName>
</protein>